<reference evidence="1 2" key="1">
    <citation type="submission" date="2023-01" db="EMBL/GenBank/DDBJ databases">
        <title>Novel diversity within Roseofilum (Cyanobacteria; Desertifilaceae) from marine benthic mats with descriptions of four novel species.</title>
        <authorList>
            <person name="Wang Y."/>
            <person name="Berthold D.E."/>
            <person name="Hu J."/>
            <person name="Lefler F.W."/>
            <person name="Laughinghouse H.D. IV."/>
        </authorList>
    </citation>
    <scope>NUCLEOTIDE SEQUENCE [LARGE SCALE GENOMIC DNA]</scope>
    <source>
        <strain evidence="1 2">BLCC-M114</strain>
    </source>
</reference>
<sequence length="120" mass="13714">MPNNSDPVNIDLTPEYRKNLKILAKKYRNIRSDTQSAIAELQNGSVLGDRLAGFGSNFYVYKVRVKNSDIQKGKSAGYRIIYLLESERSILLLTIYSKSEQEDITVNQIQSILDDFYDSE</sequence>
<keyword evidence="2" id="KW-1185">Reference proteome</keyword>
<protein>
    <submittedName>
        <fullName evidence="1">Type II toxin-antitoxin system RelE/ParE family toxin</fullName>
    </submittedName>
</protein>
<proteinExistence type="predicted"/>
<dbReference type="RefSeq" id="WP_283767489.1">
    <property type="nucleotide sequence ID" value="NZ_JAQOSO010000079.1"/>
</dbReference>
<organism evidence="1 2">
    <name type="scientific">Roseofilum capinflatum BLCC-M114</name>
    <dbReference type="NCBI Taxonomy" id="3022440"/>
    <lineage>
        <taxon>Bacteria</taxon>
        <taxon>Bacillati</taxon>
        <taxon>Cyanobacteriota</taxon>
        <taxon>Cyanophyceae</taxon>
        <taxon>Desertifilales</taxon>
        <taxon>Desertifilaceae</taxon>
        <taxon>Roseofilum</taxon>
        <taxon>Roseofilum capinflatum</taxon>
    </lineage>
</organism>
<comment type="caution">
    <text evidence="1">The sequence shown here is derived from an EMBL/GenBank/DDBJ whole genome shotgun (WGS) entry which is preliminary data.</text>
</comment>
<evidence type="ECO:0000313" key="1">
    <source>
        <dbReference type="EMBL" id="MDJ1175180.1"/>
    </source>
</evidence>
<name>A0ABT7B7P1_9CYAN</name>
<dbReference type="Pfam" id="PF06296">
    <property type="entry name" value="RelE"/>
    <property type="match status" value="1"/>
</dbReference>
<dbReference type="InterPro" id="IPR009387">
    <property type="entry name" value="HigB-2"/>
</dbReference>
<dbReference type="EMBL" id="JAQOSO010000079">
    <property type="protein sequence ID" value="MDJ1175180.1"/>
    <property type="molecule type" value="Genomic_DNA"/>
</dbReference>
<evidence type="ECO:0000313" key="2">
    <source>
        <dbReference type="Proteomes" id="UP001235849"/>
    </source>
</evidence>
<gene>
    <name evidence="1" type="ORF">PMG25_13860</name>
</gene>
<accession>A0ABT7B7P1</accession>
<dbReference type="Proteomes" id="UP001235849">
    <property type="component" value="Unassembled WGS sequence"/>
</dbReference>